<protein>
    <submittedName>
        <fullName evidence="10">Putative creb/atf family transcription factor</fullName>
    </submittedName>
</protein>
<feature type="compositionally biased region" description="Polar residues" evidence="8">
    <location>
        <begin position="292"/>
        <end position="322"/>
    </location>
</feature>
<keyword evidence="4" id="KW-0010">Activator</keyword>
<dbReference type="PANTHER" id="PTHR46004:SF3">
    <property type="entry name" value="CYCLIC AMP RESPONSE ELEMENT-BINDING PROTEIN A"/>
    <property type="match status" value="1"/>
</dbReference>
<dbReference type="SMART" id="SM00338">
    <property type="entry name" value="BRLZ"/>
    <property type="match status" value="1"/>
</dbReference>
<dbReference type="CDD" id="cd14689">
    <property type="entry name" value="bZIP_CREB3"/>
    <property type="match status" value="1"/>
</dbReference>
<keyword evidence="3" id="KW-0238">DNA-binding</keyword>
<feature type="region of interest" description="Disordered" evidence="8">
    <location>
        <begin position="111"/>
        <end position="151"/>
    </location>
</feature>
<feature type="region of interest" description="Disordered" evidence="8">
    <location>
        <begin position="245"/>
        <end position="322"/>
    </location>
</feature>
<feature type="coiled-coil region" evidence="7">
    <location>
        <begin position="375"/>
        <end position="423"/>
    </location>
</feature>
<keyword evidence="6" id="KW-0539">Nucleus</keyword>
<comment type="subcellular location">
    <subcellularLocation>
        <location evidence="1">Nucleus</location>
    </subcellularLocation>
</comment>
<dbReference type="EMBL" id="GIIL01001519">
    <property type="protein sequence ID" value="NOV45245.1"/>
    <property type="molecule type" value="Transcribed_RNA"/>
</dbReference>
<organism evidence="10">
    <name type="scientific">Xenopsylla cheopis</name>
    <name type="common">Oriental rat flea</name>
    <name type="synonym">Pulex cheopis</name>
    <dbReference type="NCBI Taxonomy" id="163159"/>
    <lineage>
        <taxon>Eukaryota</taxon>
        <taxon>Metazoa</taxon>
        <taxon>Ecdysozoa</taxon>
        <taxon>Arthropoda</taxon>
        <taxon>Hexapoda</taxon>
        <taxon>Insecta</taxon>
        <taxon>Pterygota</taxon>
        <taxon>Neoptera</taxon>
        <taxon>Endopterygota</taxon>
        <taxon>Siphonaptera</taxon>
        <taxon>Pulicidae</taxon>
        <taxon>Xenopsyllinae</taxon>
        <taxon>Xenopsylla</taxon>
    </lineage>
</organism>
<dbReference type="GO" id="GO:0005634">
    <property type="term" value="C:nucleus"/>
    <property type="evidence" value="ECO:0007669"/>
    <property type="project" value="UniProtKB-SubCell"/>
</dbReference>
<evidence type="ECO:0000256" key="2">
    <source>
        <dbReference type="ARBA" id="ARBA00023015"/>
    </source>
</evidence>
<evidence type="ECO:0000313" key="10">
    <source>
        <dbReference type="EMBL" id="NOV45245.1"/>
    </source>
</evidence>
<feature type="domain" description="BZIP" evidence="9">
    <location>
        <begin position="357"/>
        <end position="420"/>
    </location>
</feature>
<feature type="compositionally biased region" description="Low complexity" evidence="8">
    <location>
        <begin position="276"/>
        <end position="288"/>
    </location>
</feature>
<feature type="region of interest" description="Disordered" evidence="8">
    <location>
        <begin position="73"/>
        <end position="92"/>
    </location>
</feature>
<evidence type="ECO:0000259" key="9">
    <source>
        <dbReference type="PROSITE" id="PS50217"/>
    </source>
</evidence>
<dbReference type="FunFam" id="1.20.5.170:FF:000054">
    <property type="entry name" value="Cyclic AMP-responsive element-binding protein 3-like 2"/>
    <property type="match status" value="1"/>
</dbReference>
<dbReference type="PANTHER" id="PTHR46004">
    <property type="entry name" value="CYCLIC AMP RESPONSE ELEMENT-BINDING PROTEIN A"/>
    <property type="match status" value="1"/>
</dbReference>
<evidence type="ECO:0000256" key="5">
    <source>
        <dbReference type="ARBA" id="ARBA00023163"/>
    </source>
</evidence>
<keyword evidence="7" id="KW-0175">Coiled coil</keyword>
<evidence type="ECO:0000256" key="7">
    <source>
        <dbReference type="SAM" id="Coils"/>
    </source>
</evidence>
<sequence>MEFYGMDTGMDLKEFWDSELDPSMVDPFRADAEMLQDCWFTSDSRDMKPSPVVLHDRLMTDAALGSLPIKNEHSYSIESDGDSGPSSPVTAVDDMDDECFATIPMQFGTSRCEDTIASSDSPVTVKEEPFSDDADSLDSSRANSPDNDEAPEAQHFVFDHNTATIQVTRGHNNSTIGNINISSGSTNQSRQQSLLRSTAVSSVSLSPNSRSAALFGAINPSSVHSRCQSTPLQVKLEAGVVVTHNATFGSPPTPPSSTSSDADSEGNLSPEHEILAPASTNTTNTTSRRPQHTGTRLYHQNHSTHTTRQPIHTPLISSQPKGSTGVLILTEEEKRTLLAEGYPIPTRLPLTKAEEKSLKKIRRKIKNKISAQESRRKKKEYMDQLERKVEVLVSENCDYRKRVEKLEDSNANLISQLAKLQAIVSRQHKK</sequence>
<keyword evidence="5" id="KW-0804">Transcription</keyword>
<evidence type="ECO:0000256" key="8">
    <source>
        <dbReference type="SAM" id="MobiDB-lite"/>
    </source>
</evidence>
<evidence type="ECO:0000256" key="6">
    <source>
        <dbReference type="ARBA" id="ARBA00023242"/>
    </source>
</evidence>
<keyword evidence="2" id="KW-0805">Transcription regulation</keyword>
<reference evidence="10" key="1">
    <citation type="submission" date="2020-03" db="EMBL/GenBank/DDBJ databases">
        <title>Transcriptomic Profiling of the Digestive Tract of the Rat Flea, Xenopsylla cheopis, Following Blood Feeding and Infection with Yersinia pestis.</title>
        <authorList>
            <person name="Bland D.M."/>
            <person name="Martens C.A."/>
            <person name="Virtaneva K."/>
            <person name="Kanakabandi K."/>
            <person name="Long D."/>
            <person name="Rosenke R."/>
            <person name="Saturday G.A."/>
            <person name="Hoyt F.H."/>
            <person name="Bruno D.P."/>
            <person name="Ribeiro J.M.C."/>
            <person name="Hinnebusch J."/>
        </authorList>
    </citation>
    <scope>NUCLEOTIDE SEQUENCE</scope>
</reference>
<evidence type="ECO:0000256" key="3">
    <source>
        <dbReference type="ARBA" id="ARBA00023125"/>
    </source>
</evidence>
<evidence type="ECO:0000256" key="4">
    <source>
        <dbReference type="ARBA" id="ARBA00023159"/>
    </source>
</evidence>
<name>A0A6M2DG15_XENCH</name>
<dbReference type="Gene3D" id="1.20.5.170">
    <property type="match status" value="1"/>
</dbReference>
<dbReference type="InterPro" id="IPR004827">
    <property type="entry name" value="bZIP"/>
</dbReference>
<dbReference type="GO" id="GO:0000981">
    <property type="term" value="F:DNA-binding transcription factor activity, RNA polymerase II-specific"/>
    <property type="evidence" value="ECO:0007669"/>
    <property type="project" value="TreeGrafter"/>
</dbReference>
<dbReference type="SUPFAM" id="SSF57959">
    <property type="entry name" value="Leucine zipper domain"/>
    <property type="match status" value="1"/>
</dbReference>
<accession>A0A6M2DG15</accession>
<dbReference type="Pfam" id="PF00170">
    <property type="entry name" value="bZIP_1"/>
    <property type="match status" value="1"/>
</dbReference>
<dbReference type="PROSITE" id="PS00036">
    <property type="entry name" value="BZIP_BASIC"/>
    <property type="match status" value="1"/>
</dbReference>
<dbReference type="AlphaFoldDB" id="A0A6M2DG15"/>
<dbReference type="InterPro" id="IPR046347">
    <property type="entry name" value="bZIP_sf"/>
</dbReference>
<dbReference type="PROSITE" id="PS50217">
    <property type="entry name" value="BZIP"/>
    <property type="match status" value="1"/>
</dbReference>
<dbReference type="GO" id="GO:0035497">
    <property type="term" value="F:cAMP response element binding"/>
    <property type="evidence" value="ECO:0007669"/>
    <property type="project" value="TreeGrafter"/>
</dbReference>
<evidence type="ECO:0000256" key="1">
    <source>
        <dbReference type="ARBA" id="ARBA00004123"/>
    </source>
</evidence>
<proteinExistence type="predicted"/>